<proteinExistence type="predicted"/>
<name>A0ABW2C885_9PSEU</name>
<evidence type="ECO:0000313" key="4">
    <source>
        <dbReference type="Proteomes" id="UP001596337"/>
    </source>
</evidence>
<organism evidence="3 4">
    <name type="scientific">Haloechinothrix salitolerans</name>
    <dbReference type="NCBI Taxonomy" id="926830"/>
    <lineage>
        <taxon>Bacteria</taxon>
        <taxon>Bacillati</taxon>
        <taxon>Actinomycetota</taxon>
        <taxon>Actinomycetes</taxon>
        <taxon>Pseudonocardiales</taxon>
        <taxon>Pseudonocardiaceae</taxon>
        <taxon>Haloechinothrix</taxon>
    </lineage>
</organism>
<keyword evidence="4" id="KW-1185">Reference proteome</keyword>
<keyword evidence="2" id="KW-0812">Transmembrane</keyword>
<sequence length="91" mass="10193">MSAFDVLERYGTAALLRFLGAVAMFVALHLLRLPFVLVCRLLEVGMRRVDVYLTTAATTRAYTWPTSDPDTDQPGHDKTRFQRPATAGAHR</sequence>
<protein>
    <submittedName>
        <fullName evidence="3">Uncharacterized protein</fullName>
    </submittedName>
</protein>
<gene>
    <name evidence="3" type="ORF">ACFQGD_30305</name>
</gene>
<keyword evidence="2" id="KW-0472">Membrane</keyword>
<evidence type="ECO:0000256" key="1">
    <source>
        <dbReference type="SAM" id="MobiDB-lite"/>
    </source>
</evidence>
<dbReference type="RefSeq" id="WP_345390977.1">
    <property type="nucleotide sequence ID" value="NZ_BAABLA010000007.1"/>
</dbReference>
<evidence type="ECO:0000256" key="2">
    <source>
        <dbReference type="SAM" id="Phobius"/>
    </source>
</evidence>
<accession>A0ABW2C885</accession>
<feature type="region of interest" description="Disordered" evidence="1">
    <location>
        <begin position="62"/>
        <end position="91"/>
    </location>
</feature>
<keyword evidence="2" id="KW-1133">Transmembrane helix</keyword>
<dbReference type="EMBL" id="JBHSXX010000001">
    <property type="protein sequence ID" value="MFC6871423.1"/>
    <property type="molecule type" value="Genomic_DNA"/>
</dbReference>
<reference evidence="4" key="1">
    <citation type="journal article" date="2019" name="Int. J. Syst. Evol. Microbiol.">
        <title>The Global Catalogue of Microorganisms (GCM) 10K type strain sequencing project: providing services to taxonomists for standard genome sequencing and annotation.</title>
        <authorList>
            <consortium name="The Broad Institute Genomics Platform"/>
            <consortium name="The Broad Institute Genome Sequencing Center for Infectious Disease"/>
            <person name="Wu L."/>
            <person name="Ma J."/>
        </authorList>
    </citation>
    <scope>NUCLEOTIDE SEQUENCE [LARGE SCALE GENOMIC DNA]</scope>
    <source>
        <strain evidence="4">KCTC 32255</strain>
    </source>
</reference>
<evidence type="ECO:0000313" key="3">
    <source>
        <dbReference type="EMBL" id="MFC6871423.1"/>
    </source>
</evidence>
<dbReference type="Proteomes" id="UP001596337">
    <property type="component" value="Unassembled WGS sequence"/>
</dbReference>
<feature type="transmembrane region" description="Helical" evidence="2">
    <location>
        <begin position="15"/>
        <end position="38"/>
    </location>
</feature>
<comment type="caution">
    <text evidence="3">The sequence shown here is derived from an EMBL/GenBank/DDBJ whole genome shotgun (WGS) entry which is preliminary data.</text>
</comment>